<dbReference type="PANTHER" id="PTHR11136:SF0">
    <property type="entry name" value="DIHYDROFOLATE SYNTHETASE-RELATED"/>
    <property type="match status" value="1"/>
</dbReference>
<comment type="catalytic activity">
    <reaction evidence="18">
        <text>10-formyltetrahydrofolyl-(gamma-L-Glu)(n) + L-glutamate + ATP = 10-formyltetrahydrofolyl-(gamma-L-Glu)(n+1) + ADP + phosphate + H(+)</text>
        <dbReference type="Rhea" id="RHEA:51904"/>
        <dbReference type="Rhea" id="RHEA-COMP:13088"/>
        <dbReference type="Rhea" id="RHEA-COMP:14300"/>
        <dbReference type="ChEBI" id="CHEBI:15378"/>
        <dbReference type="ChEBI" id="CHEBI:29985"/>
        <dbReference type="ChEBI" id="CHEBI:30616"/>
        <dbReference type="ChEBI" id="CHEBI:43474"/>
        <dbReference type="ChEBI" id="CHEBI:134413"/>
        <dbReference type="ChEBI" id="CHEBI:456216"/>
        <dbReference type="EC" id="6.3.2.17"/>
    </reaction>
</comment>
<comment type="pathway">
    <text evidence="3">Cofactor biosynthesis; tetrahydrofolylpolyglutamate biosynthesis.</text>
</comment>
<dbReference type="GO" id="GO:0005737">
    <property type="term" value="C:cytoplasm"/>
    <property type="evidence" value="ECO:0007669"/>
    <property type="project" value="TreeGrafter"/>
</dbReference>
<dbReference type="eggNOG" id="COG0285">
    <property type="taxonomic scope" value="Bacteria"/>
</dbReference>
<dbReference type="KEGG" id="dvm:DvMF_1310"/>
<dbReference type="GO" id="GO:0005524">
    <property type="term" value="F:ATP binding"/>
    <property type="evidence" value="ECO:0007669"/>
    <property type="project" value="UniProtKB-KW"/>
</dbReference>
<dbReference type="SUPFAM" id="SSF53623">
    <property type="entry name" value="MurD-like peptide ligases, catalytic domain"/>
    <property type="match status" value="1"/>
</dbReference>
<dbReference type="SUPFAM" id="SSF53244">
    <property type="entry name" value="MurD-like peptide ligases, peptide-binding domain"/>
    <property type="match status" value="1"/>
</dbReference>
<evidence type="ECO:0000256" key="7">
    <source>
        <dbReference type="ARBA" id="ARBA00019357"/>
    </source>
</evidence>
<dbReference type="GO" id="GO:0046656">
    <property type="term" value="P:folic acid biosynthetic process"/>
    <property type="evidence" value="ECO:0007669"/>
    <property type="project" value="UniProtKB-KW"/>
</dbReference>
<keyword evidence="11" id="KW-0067">ATP-binding</keyword>
<dbReference type="GO" id="GO:0046872">
    <property type="term" value="F:metal ion binding"/>
    <property type="evidence" value="ECO:0007669"/>
    <property type="project" value="UniProtKB-KW"/>
</dbReference>
<dbReference type="STRING" id="883.DvMF_1310"/>
<proteinExistence type="inferred from homology"/>
<organism evidence="23">
    <name type="scientific">Nitratidesulfovibrio vulgaris (strain DSM 19637 / Miyazaki F)</name>
    <name type="common">Desulfovibrio vulgaris</name>
    <dbReference type="NCBI Taxonomy" id="883"/>
    <lineage>
        <taxon>Bacteria</taxon>
        <taxon>Pseudomonadati</taxon>
        <taxon>Thermodesulfobacteriota</taxon>
        <taxon>Desulfovibrionia</taxon>
        <taxon>Desulfovibrionales</taxon>
        <taxon>Desulfovibrionaceae</taxon>
        <taxon>Nitratidesulfovibrio</taxon>
    </lineage>
</organism>
<evidence type="ECO:0000256" key="18">
    <source>
        <dbReference type="ARBA" id="ARBA00047808"/>
    </source>
</evidence>
<evidence type="ECO:0000256" key="11">
    <source>
        <dbReference type="ARBA" id="ARBA00022840"/>
    </source>
</evidence>
<dbReference type="InterPro" id="IPR004101">
    <property type="entry name" value="Mur_ligase_C"/>
</dbReference>
<dbReference type="EMBL" id="CP001197">
    <property type="protein sequence ID" value="ACL08259.1"/>
    <property type="molecule type" value="Genomic_DNA"/>
</dbReference>
<evidence type="ECO:0000256" key="21">
    <source>
        <dbReference type="SAM" id="MobiDB-lite"/>
    </source>
</evidence>
<keyword evidence="9" id="KW-0479">Metal-binding</keyword>
<dbReference type="Gene3D" id="3.90.190.20">
    <property type="entry name" value="Mur ligase, C-terminal domain"/>
    <property type="match status" value="1"/>
</dbReference>
<keyword evidence="12" id="KW-0460">Magnesium</keyword>
<evidence type="ECO:0000256" key="19">
    <source>
        <dbReference type="ARBA" id="ARBA00049035"/>
    </source>
</evidence>
<keyword evidence="13" id="KW-0289">Folate biosynthesis</keyword>
<comment type="pathway">
    <text evidence="2">Cofactor biosynthesis; tetrahydrofolate biosynthesis; 7,8-dihydrofolate from 2-amino-4-hydroxy-6-hydroxymethyl-7,8-dihydropteridine diphosphate and 4-aminobenzoate: step 2/2.</text>
</comment>
<dbReference type="HOGENOM" id="CLU_015869_1_1_7"/>
<evidence type="ECO:0000256" key="9">
    <source>
        <dbReference type="ARBA" id="ARBA00022723"/>
    </source>
</evidence>
<comment type="similarity">
    <text evidence="4">Belongs to the folylpolyglutamate synthase family.</text>
</comment>
<evidence type="ECO:0000256" key="3">
    <source>
        <dbReference type="ARBA" id="ARBA00005150"/>
    </source>
</evidence>
<dbReference type="EC" id="6.3.2.12" evidence="5"/>
<evidence type="ECO:0000313" key="23">
    <source>
        <dbReference type="EMBL" id="ACL08259.1"/>
    </source>
</evidence>
<feature type="compositionally biased region" description="Pro residues" evidence="21">
    <location>
        <begin position="465"/>
        <end position="475"/>
    </location>
</feature>
<evidence type="ECO:0000256" key="17">
    <source>
        <dbReference type="ARBA" id="ARBA00047493"/>
    </source>
</evidence>
<feature type="domain" description="Mur ligase C-terminal" evidence="22">
    <location>
        <begin position="321"/>
        <end position="429"/>
    </location>
</feature>
<evidence type="ECO:0000256" key="2">
    <source>
        <dbReference type="ARBA" id="ARBA00004799"/>
    </source>
</evidence>
<evidence type="ECO:0000256" key="5">
    <source>
        <dbReference type="ARBA" id="ARBA00013023"/>
    </source>
</evidence>
<reference evidence="23" key="1">
    <citation type="submission" date="2008-10" db="EMBL/GenBank/DDBJ databases">
        <title>Complete sequence of Desulfovibrio vulgaris str. 'Miyazaki F'.</title>
        <authorList>
            <person name="Lucas S."/>
            <person name="Copeland A."/>
            <person name="Lapidus A."/>
            <person name="Glavina del Rio T."/>
            <person name="Dalin E."/>
            <person name="Tice H."/>
            <person name="Bruce D."/>
            <person name="Goodwin L."/>
            <person name="Pitluck S."/>
            <person name="Sims D."/>
            <person name="Brettin T."/>
            <person name="Detter J.C."/>
            <person name="Han C."/>
            <person name="Larimer F."/>
            <person name="Land M."/>
            <person name="Hauser L."/>
            <person name="Kyrpides N."/>
            <person name="Mikhailova N."/>
            <person name="Hazen T.C."/>
            <person name="Richardson P."/>
        </authorList>
    </citation>
    <scope>NUCLEOTIDE SEQUENCE</scope>
    <source>
        <strain evidence="23">Miyazaki F</strain>
    </source>
</reference>
<evidence type="ECO:0000256" key="15">
    <source>
        <dbReference type="ARBA" id="ARBA00030592"/>
    </source>
</evidence>
<dbReference type="AlphaFoldDB" id="B8DLJ7"/>
<dbReference type="Pfam" id="PF02875">
    <property type="entry name" value="Mur_ligase_C"/>
    <property type="match status" value="1"/>
</dbReference>
<dbReference type="GO" id="GO:0004326">
    <property type="term" value="F:tetrahydrofolylpolyglutamate synthase activity"/>
    <property type="evidence" value="ECO:0007669"/>
    <property type="project" value="UniProtKB-EC"/>
</dbReference>
<evidence type="ECO:0000256" key="16">
    <source>
        <dbReference type="ARBA" id="ARBA00032510"/>
    </source>
</evidence>
<evidence type="ECO:0000256" key="1">
    <source>
        <dbReference type="ARBA" id="ARBA00002714"/>
    </source>
</evidence>
<evidence type="ECO:0000256" key="12">
    <source>
        <dbReference type="ARBA" id="ARBA00022842"/>
    </source>
</evidence>
<evidence type="ECO:0000256" key="20">
    <source>
        <dbReference type="ARBA" id="ARBA00049161"/>
    </source>
</evidence>
<comment type="catalytic activity">
    <reaction evidence="17">
        <text>(6S)-5,6,7,8-tetrahydrofolyl-(gamma-L-Glu)(n) + L-glutamate + ATP = (6S)-5,6,7,8-tetrahydrofolyl-(gamma-L-Glu)(n+1) + ADP + phosphate + H(+)</text>
        <dbReference type="Rhea" id="RHEA:10580"/>
        <dbReference type="Rhea" id="RHEA-COMP:14738"/>
        <dbReference type="Rhea" id="RHEA-COMP:14740"/>
        <dbReference type="ChEBI" id="CHEBI:15378"/>
        <dbReference type="ChEBI" id="CHEBI:29985"/>
        <dbReference type="ChEBI" id="CHEBI:30616"/>
        <dbReference type="ChEBI" id="CHEBI:43474"/>
        <dbReference type="ChEBI" id="CHEBI:141005"/>
        <dbReference type="ChEBI" id="CHEBI:456216"/>
        <dbReference type="EC" id="6.3.2.17"/>
    </reaction>
</comment>
<dbReference type="PANTHER" id="PTHR11136">
    <property type="entry name" value="FOLYLPOLYGLUTAMATE SYNTHASE-RELATED"/>
    <property type="match status" value="1"/>
</dbReference>
<comment type="function">
    <text evidence="1">Functions in two distinct reactions of the de novo folate biosynthetic pathway. Catalyzes the addition of a glutamate residue to dihydropteroate (7,8-dihydropteroate or H2Pte) to form dihydrofolate (7,8-dihydrofolate monoglutamate or H2Pte-Glu). Also catalyzes successive additions of L-glutamate to tetrahydrofolate or 10-formyltetrahydrofolate or 5,10-methylenetetrahydrofolate, leading to folylpolyglutamate derivatives.</text>
</comment>
<evidence type="ECO:0000256" key="4">
    <source>
        <dbReference type="ARBA" id="ARBA00008276"/>
    </source>
</evidence>
<dbReference type="InterPro" id="IPR001645">
    <property type="entry name" value="Folylpolyglutamate_synth"/>
</dbReference>
<evidence type="ECO:0000256" key="8">
    <source>
        <dbReference type="ARBA" id="ARBA00022598"/>
    </source>
</evidence>
<comment type="catalytic activity">
    <reaction evidence="20">
        <text>7,8-dihydropteroate + L-glutamate + ATP = 7,8-dihydrofolate + ADP + phosphate + H(+)</text>
        <dbReference type="Rhea" id="RHEA:23584"/>
        <dbReference type="ChEBI" id="CHEBI:15378"/>
        <dbReference type="ChEBI" id="CHEBI:17839"/>
        <dbReference type="ChEBI" id="CHEBI:29985"/>
        <dbReference type="ChEBI" id="CHEBI:30616"/>
        <dbReference type="ChEBI" id="CHEBI:43474"/>
        <dbReference type="ChEBI" id="CHEBI:57451"/>
        <dbReference type="ChEBI" id="CHEBI:456216"/>
        <dbReference type="EC" id="6.3.2.12"/>
    </reaction>
</comment>
<dbReference type="Gene3D" id="3.40.1190.10">
    <property type="entry name" value="Mur-like, catalytic domain"/>
    <property type="match status" value="1"/>
</dbReference>
<sequence>MTHVSAASPFATYDDVQSHLDRLGMFHMDLGLGRMERVLDALSLAAPPFTVAQVVGTNGKGSTSTFLAAVGTAHGLRTGLYTSPHFVTPRERIRIDGSMLAADQWPGLANRVMAAGGEALTYFEFLTVLCLLAFREAGVQLAVLEAGLGGAHDATTAVAADVVCVTPIGLDHQAVLGPTIAAIAADKAGALRPGVSAVTAPQPADAMNELRAAADACGATLHEADDVARLPGKAELGLAGPHQRTNALVALAAWTTLATANEWESHEDAVRRGLAEAWIPGRLQWVERPAAEPHDAEGADGTDAPVAPKAPGMPDMLALPARLVIDGAHNAHGLAALRAALVDQCVRPAVVIFSCLADKDLAAVAEEVRRLAGDAPVLVPTIRNNARAARGEDLATLLGPAARAVPDMAAALAEATALAPQGPVLLCGSLYLLGEFFTLRPDCLESRGTGGTCEVPAEHSNRSPDTPPDTSPNAPPAASSATHPDDAPETPPGPPHSGN</sequence>
<evidence type="ECO:0000256" key="6">
    <source>
        <dbReference type="ARBA" id="ARBA00013025"/>
    </source>
</evidence>
<dbReference type="EC" id="6.3.2.17" evidence="6"/>
<dbReference type="GO" id="GO:0008841">
    <property type="term" value="F:dihydrofolate synthase activity"/>
    <property type="evidence" value="ECO:0007669"/>
    <property type="project" value="UniProtKB-EC"/>
</dbReference>
<keyword evidence="8 23" id="KW-0436">Ligase</keyword>
<evidence type="ECO:0000256" key="14">
    <source>
        <dbReference type="ARBA" id="ARBA00030048"/>
    </source>
</evidence>
<gene>
    <name evidence="23" type="ordered locus">DvMF_1310</name>
</gene>
<dbReference type="InterPro" id="IPR036565">
    <property type="entry name" value="Mur-like_cat_sf"/>
</dbReference>
<feature type="region of interest" description="Disordered" evidence="21">
    <location>
        <begin position="291"/>
        <end position="311"/>
    </location>
</feature>
<dbReference type="OrthoDB" id="9809356at2"/>
<accession>B8DLJ7</accession>
<name>B8DLJ7_NITV9</name>
<evidence type="ECO:0000256" key="13">
    <source>
        <dbReference type="ARBA" id="ARBA00022909"/>
    </source>
</evidence>
<dbReference type="InterPro" id="IPR036615">
    <property type="entry name" value="Mur_ligase_C_dom_sf"/>
</dbReference>
<evidence type="ECO:0000259" key="22">
    <source>
        <dbReference type="Pfam" id="PF02875"/>
    </source>
</evidence>
<feature type="compositionally biased region" description="Pro residues" evidence="21">
    <location>
        <begin position="489"/>
        <end position="499"/>
    </location>
</feature>
<feature type="region of interest" description="Disordered" evidence="21">
    <location>
        <begin position="448"/>
        <end position="499"/>
    </location>
</feature>
<evidence type="ECO:0000256" key="10">
    <source>
        <dbReference type="ARBA" id="ARBA00022741"/>
    </source>
</evidence>
<comment type="catalytic activity">
    <reaction evidence="19">
        <text>(6R)-5,10-methylenetetrahydrofolyl-(gamma-L-Glu)(n) + L-glutamate + ATP = (6R)-5,10-methylenetetrahydrofolyl-(gamma-L-Glu)(n+1) + ADP + phosphate + H(+)</text>
        <dbReference type="Rhea" id="RHEA:51912"/>
        <dbReference type="Rhea" id="RHEA-COMP:13257"/>
        <dbReference type="Rhea" id="RHEA-COMP:13258"/>
        <dbReference type="ChEBI" id="CHEBI:15378"/>
        <dbReference type="ChEBI" id="CHEBI:29985"/>
        <dbReference type="ChEBI" id="CHEBI:30616"/>
        <dbReference type="ChEBI" id="CHEBI:43474"/>
        <dbReference type="ChEBI" id="CHEBI:136572"/>
        <dbReference type="ChEBI" id="CHEBI:456216"/>
        <dbReference type="EC" id="6.3.2.17"/>
    </reaction>
</comment>
<protein>
    <recommendedName>
        <fullName evidence="7">Dihydrofolate synthase/folylpolyglutamate synthase</fullName>
        <ecNumber evidence="5">6.3.2.12</ecNumber>
        <ecNumber evidence="6">6.3.2.17</ecNumber>
    </recommendedName>
    <alternativeName>
        <fullName evidence="16">Folylpoly-gamma-glutamate synthetase-dihydrofolate synthetase</fullName>
    </alternativeName>
    <alternativeName>
        <fullName evidence="14">Folylpolyglutamate synthetase</fullName>
    </alternativeName>
    <alternativeName>
        <fullName evidence="15">Tetrahydrofolylpolyglutamate synthase</fullName>
    </alternativeName>
</protein>
<keyword evidence="10" id="KW-0547">Nucleotide-binding</keyword>
<dbReference type="NCBIfam" id="TIGR01499">
    <property type="entry name" value="folC"/>
    <property type="match status" value="1"/>
</dbReference>